<dbReference type="PROSITE" id="PS51272">
    <property type="entry name" value="SLH"/>
    <property type="match status" value="1"/>
</dbReference>
<reference evidence="3 4" key="1">
    <citation type="journal article" date="2016" name="Nat. Commun.">
        <title>Thousands of microbial genomes shed light on interconnected biogeochemical processes in an aquifer system.</title>
        <authorList>
            <person name="Anantharaman K."/>
            <person name="Brown C.T."/>
            <person name="Hug L.A."/>
            <person name="Sharon I."/>
            <person name="Castelle C.J."/>
            <person name="Probst A.J."/>
            <person name="Thomas B.C."/>
            <person name="Singh A."/>
            <person name="Wilkins M.J."/>
            <person name="Karaoz U."/>
            <person name="Brodie E.L."/>
            <person name="Williams K.H."/>
            <person name="Hubbard S.S."/>
            <person name="Banfield J.F."/>
        </authorList>
    </citation>
    <scope>NUCLEOTIDE SEQUENCE [LARGE SCALE GENOMIC DNA]</scope>
</reference>
<dbReference type="InterPro" id="IPR001119">
    <property type="entry name" value="SLH_dom"/>
</dbReference>
<accession>A0A1F4STQ5</accession>
<evidence type="ECO:0000313" key="4">
    <source>
        <dbReference type="Proteomes" id="UP000178417"/>
    </source>
</evidence>
<dbReference type="Proteomes" id="UP000178417">
    <property type="component" value="Unassembled WGS sequence"/>
</dbReference>
<evidence type="ECO:0000259" key="2">
    <source>
        <dbReference type="PROSITE" id="PS51272"/>
    </source>
</evidence>
<dbReference type="PANTHER" id="PTHR43308">
    <property type="entry name" value="OUTER MEMBRANE PROTEIN ALPHA-RELATED"/>
    <property type="match status" value="1"/>
</dbReference>
<organism evidence="3 4">
    <name type="scientific">candidate division WOR-1 bacterium RIFOXYB2_FULL_37_13</name>
    <dbReference type="NCBI Taxonomy" id="1802579"/>
    <lineage>
        <taxon>Bacteria</taxon>
        <taxon>Bacillati</taxon>
        <taxon>Saganbacteria</taxon>
    </lineage>
</organism>
<comment type="caution">
    <text evidence="3">The sequence shown here is derived from an EMBL/GenBank/DDBJ whole genome shotgun (WGS) entry which is preliminary data.</text>
</comment>
<sequence length="449" mass="50112">MRYLILLLILLATYNFSFATPSYFNDLAKDHWANSAVYDLIKKGITSGYPDGTFRGEKSISRYEAAVFFAKLAEKGKETKKIERLLAELKTEFYAKKYQIENPDNLIFSGSYSQQIINKGPTVGYRFKGSLHKTIGQSGNFTINADTTDAGYGGTTRNIATNLFDIETNLLLGKINYKATTGPDKIIYRDTSGINPSDDYKIFQRPRTSFSSSTFIQNLGLSLEYISHQTSLTGEGAPSEINGQIVYTYKKLPLLGKTTISVQPRYLYNNSTKSALTEFVLSCAPTTNGSCQFLFGAKENDPSKIYIKVDGEYKTDRTKIKFTANKVGEDYRQAMDQYEFVGLNSFNKLIVDGTCDIALELFKMLNNNTSLDFKTDMVMTDNFQYGVNYAGTTWTSELGLKYFSSNILALRSFYRIYSAPSGLSSPDANIAISVPIFSDLIGIEATISL</sequence>
<feature type="domain" description="SLH" evidence="2">
    <location>
        <begin position="20"/>
        <end position="83"/>
    </location>
</feature>
<gene>
    <name evidence="3" type="ORF">A2310_04330</name>
</gene>
<dbReference type="STRING" id="1802579.A2310_04330"/>
<feature type="chain" id="PRO_5009514429" description="SLH domain-containing protein" evidence="1">
    <location>
        <begin position="20"/>
        <end position="449"/>
    </location>
</feature>
<evidence type="ECO:0000313" key="3">
    <source>
        <dbReference type="EMBL" id="OGC23825.1"/>
    </source>
</evidence>
<protein>
    <recommendedName>
        <fullName evidence="2">SLH domain-containing protein</fullName>
    </recommendedName>
</protein>
<dbReference type="EMBL" id="MEUB01000014">
    <property type="protein sequence ID" value="OGC23825.1"/>
    <property type="molecule type" value="Genomic_DNA"/>
</dbReference>
<name>A0A1F4STQ5_UNCSA</name>
<feature type="signal peptide" evidence="1">
    <location>
        <begin position="1"/>
        <end position="19"/>
    </location>
</feature>
<dbReference type="Pfam" id="PF00395">
    <property type="entry name" value="SLH"/>
    <property type="match status" value="1"/>
</dbReference>
<dbReference type="PANTHER" id="PTHR43308:SF1">
    <property type="entry name" value="OUTER MEMBRANE PROTEIN ALPHA"/>
    <property type="match status" value="1"/>
</dbReference>
<dbReference type="AlphaFoldDB" id="A0A1F4STQ5"/>
<proteinExistence type="predicted"/>
<evidence type="ECO:0000256" key="1">
    <source>
        <dbReference type="SAM" id="SignalP"/>
    </source>
</evidence>
<dbReference type="InterPro" id="IPR051465">
    <property type="entry name" value="Cell_Envelope_Struct_Comp"/>
</dbReference>
<keyword evidence="1" id="KW-0732">Signal</keyword>